<keyword evidence="4" id="KW-0812">Transmembrane</keyword>
<comment type="similarity">
    <text evidence="1">Belongs to the glycosyltransferase 2 family.</text>
</comment>
<evidence type="ECO:0000256" key="1">
    <source>
        <dbReference type="ARBA" id="ARBA00006739"/>
    </source>
</evidence>
<dbReference type="EMBL" id="DTHS01000020">
    <property type="protein sequence ID" value="HHR48614.1"/>
    <property type="molecule type" value="Genomic_DNA"/>
</dbReference>
<evidence type="ECO:0000313" key="6">
    <source>
        <dbReference type="EMBL" id="HHR48614.1"/>
    </source>
</evidence>
<dbReference type="GO" id="GO:0016757">
    <property type="term" value="F:glycosyltransferase activity"/>
    <property type="evidence" value="ECO:0007669"/>
    <property type="project" value="UniProtKB-KW"/>
</dbReference>
<feature type="transmembrane region" description="Helical" evidence="4">
    <location>
        <begin position="20"/>
        <end position="40"/>
    </location>
</feature>
<organism evidence="6">
    <name type="scientific">candidate division WOR-3 bacterium</name>
    <dbReference type="NCBI Taxonomy" id="2052148"/>
    <lineage>
        <taxon>Bacteria</taxon>
        <taxon>Bacteria division WOR-3</taxon>
    </lineage>
</organism>
<evidence type="ECO:0000256" key="2">
    <source>
        <dbReference type="ARBA" id="ARBA00022676"/>
    </source>
</evidence>
<evidence type="ECO:0000256" key="3">
    <source>
        <dbReference type="ARBA" id="ARBA00022679"/>
    </source>
</evidence>
<dbReference type="InterPro" id="IPR029044">
    <property type="entry name" value="Nucleotide-diphossugar_trans"/>
</dbReference>
<dbReference type="CDD" id="cd06423">
    <property type="entry name" value="CESA_like"/>
    <property type="match status" value="1"/>
</dbReference>
<sequence>MAKLVLILVIDGEMGEKKFFITLIFLIIVTIGCFYLLSFIKEKINLSYSHIFMLSLSVMLLTFFILLLFRYLLILVFSLFFHFRYRKKILEDSLKTVSILIPVYNEEKLLATVISSLLNLDYPKEKYEIIIVDDGSQDNSWEVVYQFLERERAVKIKFLRQENQGKAKALNRAFAESQGEIIVCIDSDCVLTKDSLLFGVRHFQDEKVGAVAGNVKIWNQDKIFTKLQALEYLEGLNFTRQALSFFNKVNIVPGAIGFFSRKVLEEVGLYNGNVYAEDCDLTLRILKAGYKVVYEPKAVAYTEAPENIYCLLKQRYRWTRGILQAVKKNHNLLYQPSSSFSLILSYWLLIYEAFFWPAMNLIAHLFFTFLALLYGFIPFLFIWWFSLTFLDFSAACFAYASDKKSENHTYQNKKITFFYLPFLVLLYRLYYLLLIDTVKVFAFLEEILNLEMSWQRIKVTGKLNGYLIKEKA</sequence>
<dbReference type="InterPro" id="IPR001173">
    <property type="entry name" value="Glyco_trans_2-like"/>
</dbReference>
<proteinExistence type="inferred from homology"/>
<dbReference type="Pfam" id="PF00535">
    <property type="entry name" value="Glycos_transf_2"/>
    <property type="match status" value="1"/>
</dbReference>
<protein>
    <submittedName>
        <fullName evidence="6">Glycosyltransferase</fullName>
    </submittedName>
</protein>
<evidence type="ECO:0000259" key="5">
    <source>
        <dbReference type="Pfam" id="PF00535"/>
    </source>
</evidence>
<keyword evidence="4" id="KW-1133">Transmembrane helix</keyword>
<feature type="transmembrane region" description="Helical" evidence="4">
    <location>
        <begin position="355"/>
        <end position="374"/>
    </location>
</feature>
<keyword evidence="3 6" id="KW-0808">Transferase</keyword>
<feature type="domain" description="Glycosyltransferase 2-like" evidence="5">
    <location>
        <begin position="98"/>
        <end position="267"/>
    </location>
</feature>
<name>A0A7V5XZS1_UNCW3</name>
<dbReference type="AlphaFoldDB" id="A0A7V5XZS1"/>
<keyword evidence="4" id="KW-0472">Membrane</keyword>
<feature type="transmembrane region" description="Helical" evidence="4">
    <location>
        <begin position="52"/>
        <end position="81"/>
    </location>
</feature>
<keyword evidence="2" id="KW-0328">Glycosyltransferase</keyword>
<dbReference type="PANTHER" id="PTHR43630">
    <property type="entry name" value="POLY-BETA-1,6-N-ACETYL-D-GLUCOSAMINE SYNTHASE"/>
    <property type="match status" value="1"/>
</dbReference>
<feature type="transmembrane region" description="Helical" evidence="4">
    <location>
        <begin position="415"/>
        <end position="434"/>
    </location>
</feature>
<dbReference type="Gene3D" id="3.90.550.10">
    <property type="entry name" value="Spore Coat Polysaccharide Biosynthesis Protein SpsA, Chain A"/>
    <property type="match status" value="1"/>
</dbReference>
<reference evidence="6" key="1">
    <citation type="journal article" date="2020" name="mSystems">
        <title>Genome- and Community-Level Interaction Insights into Carbon Utilization and Element Cycling Functions of Hydrothermarchaeota in Hydrothermal Sediment.</title>
        <authorList>
            <person name="Zhou Z."/>
            <person name="Liu Y."/>
            <person name="Xu W."/>
            <person name="Pan J."/>
            <person name="Luo Z.H."/>
            <person name="Li M."/>
        </authorList>
    </citation>
    <scope>NUCLEOTIDE SEQUENCE [LARGE SCALE GENOMIC DNA]</scope>
    <source>
        <strain evidence="6">SpSt-791</strain>
    </source>
</reference>
<gene>
    <name evidence="6" type="ORF">ENV79_03090</name>
</gene>
<dbReference type="PROSITE" id="PS51257">
    <property type="entry name" value="PROKAR_LIPOPROTEIN"/>
    <property type="match status" value="1"/>
</dbReference>
<dbReference type="SUPFAM" id="SSF53448">
    <property type="entry name" value="Nucleotide-diphospho-sugar transferases"/>
    <property type="match status" value="1"/>
</dbReference>
<feature type="transmembrane region" description="Helical" evidence="4">
    <location>
        <begin position="332"/>
        <end position="349"/>
    </location>
</feature>
<comment type="caution">
    <text evidence="6">The sequence shown here is derived from an EMBL/GenBank/DDBJ whole genome shotgun (WGS) entry which is preliminary data.</text>
</comment>
<accession>A0A7V5XZS1</accession>
<dbReference type="PANTHER" id="PTHR43630:SF1">
    <property type="entry name" value="POLY-BETA-1,6-N-ACETYL-D-GLUCOSAMINE SYNTHASE"/>
    <property type="match status" value="1"/>
</dbReference>
<evidence type="ECO:0000256" key="4">
    <source>
        <dbReference type="SAM" id="Phobius"/>
    </source>
</evidence>